<sequence>MKLAIILSALAAVINAKITSSALRELEQNESFTAFITFKPNGPSPLEAVQSIADVTERRQALFESASTVAEANRQTLKEIVGDRPIKAFWITKACTVGNVDKALAEKIAKLDSVAKVDIVKTIKLNPVIKKSEDSPVDNTRPNGIQWGVNTVGAPEVWKNLKGEGVVIGSIDTGVRHTHEAIKSKWRQSKGWFDPYNQVPLPEDLGGHGTHTIGTMVGDFGIGVAPGAQFISCRGLYEESGTNAALLECAEFMICPTDPDGNHPDCKKGAHIVNNSWGGGPGTDTWYQDVVDAWQKAGITPIFANSNDGPACSTTGNPANYPNVISVGAIGSRQDSPTQLAYFSSKGPAQYLDNLGQVHTIIKPDVSAPGFFTYSAVNVSDSYYDYYAGTSMAAPHVAGVVALMKSAQKDLTFDEIKHYLTTTTEQKTLEAEPEIWKLTRNRTLPGAPNCGGVSDSSFPNNRYGYGRVNVAAILPGGKLPTIPTTSSPAPLPAPETIQLCNYNHNILSEWNGQLFVDTEKHNDNEKFWYNADDKSIQSQSNNASCLDVYQDTNGVNKLRLYTCTGNSAQKWGFEPNTHSIRSLSVRNLCLESAHATPGAAPFVADCTGGISQWFTKCQDAPAPKSYVKLVTKSGKTFSEYYTGLYANWASDTTNELFTYDSNAKTLQVASNGQCLDGFKNGDSYGLHTYACDANNANQKWIIDAANHKIKHATHNNLCLDVDPTNEAHSVQVWECHNFNTNQWIDAVLILLSALAAMAQAKVTSAVLRELDASDSTTVLVTFKSSAAANLESVAVIENQVERRQKFVETATEAATARTAVLKNVVDEKNIKSFWISRVASVANADKSTVAKIAALDNVEKVDVVRKIALEPFMVKDNSPTDHSRPSGIQWGVDTVGAPAIWQYTKGKGVVVGSIDTGARHTHEAIKGKWRQDHGWYDPYNQTALPVDIVGHGTHTIGTMTGDYGIGVAPDAQWISCRGLYDRNGDDASILNCAQFMICPTKTDGSDPDCTKGADVVNNSWGGDVGTDPWFQDVIDAWHMAGITPVFSNGNGGPACSTTGNPGSYANLISVGAVGSYDDEPDQLAFFSSKGPATYKSASGKVSTIVKPTVSAPGFFTYSSVNDADNYYTYYAGTSMAAPHVSGVVALMKSVQKGLTYNQIYSYLTTTTVQSVLKPEPDQWVLRDKNHTVYPGAPNCGGVSDATFPNNRYGYGRVNVTNILNGGKFPNPHALIVSAVYCVSLLMYAEAKVASQVHRHLSVHTTIDIFVKFTSHANALNSIVSSPKLPDHRQTVYDKLKDHSVSSQKQALVLLHGHVTKSFWIASCAIVHNASAEVITSLALLKDVIKIEPIHELQLDPVLENLKKTTSTGNVEWGVATIGAPEVWPTANGTGTVVGSIDTGVRHTHEALRDNWRQSRGWYDPYNHTRVPADHDGHGTHTTGTIVGRGGIGVAPGAQWIACKGLYKGRGTSAALLECAQFMMCPTFSDGSRPDCSQGVDIVNNSWGGATFHAWFEDAVAAWHKAGITAIFSIGNNGPQCASAGSPGVYPNVISVGAVGSHDNNPNQLAYFSAKGAATYIDHRGVKSVHVKPDVAAPGFFIRSARNTRDTSYAELAGTSMAAPHVSGIVALMKSAKPAITYDEIYDLLTTTTEQESLLPEPLLWTDKHNNTLTGAPNCNGTLDSAWPNNRYGNGMCIDASLHPLGLSTCNTSEATQKWNITNNQIRQQNRCVEASTKQSRLFVSECAENKIKQWFAPVATQDVSSIKPNPFVRLTTKRRQVLVLSKEKLSVHWPKDVTLEAYVYNSISGTIQLAVDDTMCLTSGDDYIAMSLCTKSNHLQEWKFNQLHHRIRQGINCMTFARNDVITPMQISGLTWLIMKEVCTSMRYTFNEMENFYLQAYSVQLTF</sequence>
<comment type="catalytic activity">
    <reaction evidence="5">
        <text>Hydrolysis of proteins with broad specificity for peptide bonds, and a preference for a large uncharged residue in P1. Hydrolyzes peptide amides.</text>
        <dbReference type="EC" id="3.4.21.62"/>
    </reaction>
</comment>
<dbReference type="Proteomes" id="UP000243217">
    <property type="component" value="Unassembled WGS sequence"/>
</dbReference>
<feature type="domain" description="Ricin B lectin" evidence="10">
    <location>
        <begin position="1681"/>
        <end position="1808"/>
    </location>
</feature>
<dbReference type="InterPro" id="IPR015500">
    <property type="entry name" value="Peptidase_S8_subtilisin-rel"/>
</dbReference>
<dbReference type="PANTHER" id="PTHR43806">
    <property type="entry name" value="PEPTIDASE S8"/>
    <property type="match status" value="1"/>
</dbReference>
<dbReference type="PANTHER" id="PTHR43806:SF67">
    <property type="entry name" value="EGF-LIKE DOMAIN-CONTAINING PROTEIN"/>
    <property type="match status" value="1"/>
</dbReference>
<keyword evidence="4 8" id="KW-0720">Serine protease</keyword>
<keyword evidence="3 8" id="KW-0378">Hydrolase</keyword>
<dbReference type="Gene3D" id="3.40.50.200">
    <property type="entry name" value="Peptidase S8/S53 domain"/>
    <property type="match status" value="3"/>
</dbReference>
<feature type="chain" id="PRO_5012777196" description="subtilisin" evidence="9">
    <location>
        <begin position="17"/>
        <end position="1903"/>
    </location>
</feature>
<feature type="active site" description="Charge relay system" evidence="7 8">
    <location>
        <position position="1397"/>
    </location>
</feature>
<keyword evidence="12" id="KW-1185">Reference proteome</keyword>
<dbReference type="InterPro" id="IPR000209">
    <property type="entry name" value="Peptidase_S8/S53_dom"/>
</dbReference>
<dbReference type="PRINTS" id="PR00723">
    <property type="entry name" value="SUBTILISIN"/>
</dbReference>
<evidence type="ECO:0000256" key="6">
    <source>
        <dbReference type="ARBA" id="ARBA00023619"/>
    </source>
</evidence>
<dbReference type="PROSITE" id="PS50231">
    <property type="entry name" value="RICIN_B_LECTIN"/>
    <property type="match status" value="3"/>
</dbReference>
<dbReference type="CDD" id="cd00161">
    <property type="entry name" value="beta-trefoil_Ricin-like"/>
    <property type="match status" value="2"/>
</dbReference>
<feature type="active site" description="Charge relay system" evidence="7 8">
    <location>
        <position position="1615"/>
    </location>
</feature>
<dbReference type="EMBL" id="JNBS01001796">
    <property type="protein sequence ID" value="OQR99581.1"/>
    <property type="molecule type" value="Genomic_DNA"/>
</dbReference>
<feature type="domain" description="Ricin B lectin" evidence="10">
    <location>
        <begin position="492"/>
        <end position="615"/>
    </location>
</feature>
<dbReference type="GO" id="GO:0006508">
    <property type="term" value="P:proteolysis"/>
    <property type="evidence" value="ECO:0007669"/>
    <property type="project" value="UniProtKB-KW"/>
</dbReference>
<feature type="active site" description="Charge relay system" evidence="8">
    <location>
        <position position="208"/>
    </location>
</feature>
<gene>
    <name evidence="11" type="ORF">THRCLA_21815</name>
</gene>
<dbReference type="InterPro" id="IPR023828">
    <property type="entry name" value="Peptidase_S8_Ser-AS"/>
</dbReference>
<dbReference type="InterPro" id="IPR050131">
    <property type="entry name" value="Peptidase_S8_subtilisin-like"/>
</dbReference>
<dbReference type="InterPro" id="IPR035992">
    <property type="entry name" value="Ricin_B-like_lectins"/>
</dbReference>
<feature type="active site" description="Charge relay system" evidence="8">
    <location>
        <position position="915"/>
    </location>
</feature>
<protein>
    <recommendedName>
        <fullName evidence="6">subtilisin</fullName>
        <ecNumber evidence="6">3.4.21.62</ecNumber>
    </recommendedName>
</protein>
<dbReference type="EC" id="3.4.21.62" evidence="6"/>
<feature type="active site" description="Charge relay system" evidence="8">
    <location>
        <position position="951"/>
    </location>
</feature>
<proteinExistence type="inferred from homology"/>
<dbReference type="Pfam" id="PF00082">
    <property type="entry name" value="Peptidase_S8"/>
    <property type="match status" value="3"/>
</dbReference>
<dbReference type="InterPro" id="IPR000772">
    <property type="entry name" value="Ricin_B_lectin"/>
</dbReference>
<dbReference type="PROSITE" id="PS51892">
    <property type="entry name" value="SUBTILASE"/>
    <property type="match status" value="3"/>
</dbReference>
<evidence type="ECO:0000256" key="4">
    <source>
        <dbReference type="ARBA" id="ARBA00022825"/>
    </source>
</evidence>
<keyword evidence="2 8" id="KW-0645">Protease</keyword>
<dbReference type="GO" id="GO:0004252">
    <property type="term" value="F:serine-type endopeptidase activity"/>
    <property type="evidence" value="ECO:0007669"/>
    <property type="project" value="UniProtKB-UniRule"/>
</dbReference>
<comment type="caution">
    <text evidence="11">The sequence shown here is derived from an EMBL/GenBank/DDBJ whole genome shotgun (WGS) entry which is preliminary data.</text>
</comment>
<dbReference type="SUPFAM" id="SSF52743">
    <property type="entry name" value="Subtilisin-like"/>
    <property type="match status" value="3"/>
</dbReference>
<evidence type="ECO:0000256" key="8">
    <source>
        <dbReference type="PROSITE-ProRule" id="PRU01240"/>
    </source>
</evidence>
<feature type="active site" description="Charge relay system" evidence="7 8">
    <location>
        <position position="1433"/>
    </location>
</feature>
<dbReference type="STRING" id="74557.A0A1V9ZNQ8"/>
<evidence type="ECO:0000256" key="2">
    <source>
        <dbReference type="ARBA" id="ARBA00022670"/>
    </source>
</evidence>
<dbReference type="Gene3D" id="2.80.10.50">
    <property type="match status" value="3"/>
</dbReference>
<evidence type="ECO:0000256" key="5">
    <source>
        <dbReference type="ARBA" id="ARBA00023529"/>
    </source>
</evidence>
<comment type="similarity">
    <text evidence="1 8">Belongs to the peptidase S8 family.</text>
</comment>
<evidence type="ECO:0000256" key="9">
    <source>
        <dbReference type="SAM" id="SignalP"/>
    </source>
</evidence>
<evidence type="ECO:0000256" key="3">
    <source>
        <dbReference type="ARBA" id="ARBA00022801"/>
    </source>
</evidence>
<evidence type="ECO:0000256" key="7">
    <source>
        <dbReference type="PIRSR" id="PIRSR615500-1"/>
    </source>
</evidence>
<dbReference type="SMART" id="SM00458">
    <property type="entry name" value="RICIN"/>
    <property type="match status" value="3"/>
</dbReference>
<feature type="active site" description="Charge relay system" evidence="8">
    <location>
        <position position="391"/>
    </location>
</feature>
<keyword evidence="9" id="KW-0732">Signal</keyword>
<feature type="active site" description="Charge relay system" evidence="8">
    <location>
        <position position="172"/>
    </location>
</feature>
<dbReference type="InterPro" id="IPR036852">
    <property type="entry name" value="Peptidase_S8/S53_dom_sf"/>
</dbReference>
<feature type="active site" description="Charge relay system" evidence="8">
    <location>
        <position position="1134"/>
    </location>
</feature>
<evidence type="ECO:0000256" key="1">
    <source>
        <dbReference type="ARBA" id="ARBA00011073"/>
    </source>
</evidence>
<organism evidence="11 12">
    <name type="scientific">Thraustotheca clavata</name>
    <dbReference type="NCBI Taxonomy" id="74557"/>
    <lineage>
        <taxon>Eukaryota</taxon>
        <taxon>Sar</taxon>
        <taxon>Stramenopiles</taxon>
        <taxon>Oomycota</taxon>
        <taxon>Saprolegniomycetes</taxon>
        <taxon>Saprolegniales</taxon>
        <taxon>Achlyaceae</taxon>
        <taxon>Thraustotheca</taxon>
    </lineage>
</organism>
<evidence type="ECO:0000313" key="12">
    <source>
        <dbReference type="Proteomes" id="UP000243217"/>
    </source>
</evidence>
<dbReference type="Pfam" id="PF00652">
    <property type="entry name" value="Ricin_B_lectin"/>
    <property type="match status" value="2"/>
</dbReference>
<dbReference type="SUPFAM" id="SSF50370">
    <property type="entry name" value="Ricin B-like lectins"/>
    <property type="match status" value="3"/>
</dbReference>
<evidence type="ECO:0000259" key="10">
    <source>
        <dbReference type="SMART" id="SM00458"/>
    </source>
</evidence>
<name>A0A1V9ZNQ8_9STRA</name>
<reference evidence="11 12" key="1">
    <citation type="journal article" date="2014" name="Genome Biol. Evol.">
        <title>The secreted proteins of Achlya hypogyna and Thraustotheca clavata identify the ancestral oomycete secretome and reveal gene acquisitions by horizontal gene transfer.</title>
        <authorList>
            <person name="Misner I."/>
            <person name="Blouin N."/>
            <person name="Leonard G."/>
            <person name="Richards T.A."/>
            <person name="Lane C.E."/>
        </authorList>
    </citation>
    <scope>NUCLEOTIDE SEQUENCE [LARGE SCALE GENOMIC DNA]</scope>
    <source>
        <strain evidence="11 12">ATCC 34112</strain>
    </source>
</reference>
<evidence type="ECO:0000313" key="11">
    <source>
        <dbReference type="EMBL" id="OQR99581.1"/>
    </source>
</evidence>
<dbReference type="OrthoDB" id="206201at2759"/>
<dbReference type="PROSITE" id="PS00138">
    <property type="entry name" value="SUBTILASE_SER"/>
    <property type="match status" value="3"/>
</dbReference>
<feature type="signal peptide" evidence="9">
    <location>
        <begin position="1"/>
        <end position="16"/>
    </location>
</feature>
<accession>A0A1V9ZNQ8</accession>
<feature type="domain" description="Ricin B lectin" evidence="10">
    <location>
        <begin position="662"/>
        <end position="809"/>
    </location>
</feature>